<dbReference type="AlphaFoldDB" id="A0AAW1WIC1"/>
<organism evidence="1 2">
    <name type="scientific">Rubus argutus</name>
    <name type="common">Southern blackberry</name>
    <dbReference type="NCBI Taxonomy" id="59490"/>
    <lineage>
        <taxon>Eukaryota</taxon>
        <taxon>Viridiplantae</taxon>
        <taxon>Streptophyta</taxon>
        <taxon>Embryophyta</taxon>
        <taxon>Tracheophyta</taxon>
        <taxon>Spermatophyta</taxon>
        <taxon>Magnoliopsida</taxon>
        <taxon>eudicotyledons</taxon>
        <taxon>Gunneridae</taxon>
        <taxon>Pentapetalae</taxon>
        <taxon>rosids</taxon>
        <taxon>fabids</taxon>
        <taxon>Rosales</taxon>
        <taxon>Rosaceae</taxon>
        <taxon>Rosoideae</taxon>
        <taxon>Rosoideae incertae sedis</taxon>
        <taxon>Rubus</taxon>
    </lineage>
</organism>
<gene>
    <name evidence="1" type="ORF">M0R45_032036</name>
</gene>
<sequence length="89" mass="9373">MKHYRRLHLQKETHFEGGLESSLDSCFDDKAALAAADMAAAATPSLAPPAAFIAPATFANAAIPPTSIALKATVGFIAIPYATCNFQQH</sequence>
<accession>A0AAW1WIC1</accession>
<protein>
    <submittedName>
        <fullName evidence="1">Uncharacterized protein</fullName>
    </submittedName>
</protein>
<keyword evidence="2" id="KW-1185">Reference proteome</keyword>
<dbReference type="EMBL" id="JBEDUW010000006">
    <property type="protein sequence ID" value="KAK9923629.1"/>
    <property type="molecule type" value="Genomic_DNA"/>
</dbReference>
<evidence type="ECO:0000313" key="2">
    <source>
        <dbReference type="Proteomes" id="UP001457282"/>
    </source>
</evidence>
<name>A0AAW1WIC1_RUBAR</name>
<evidence type="ECO:0000313" key="1">
    <source>
        <dbReference type="EMBL" id="KAK9923629.1"/>
    </source>
</evidence>
<proteinExistence type="predicted"/>
<reference evidence="1 2" key="1">
    <citation type="journal article" date="2023" name="G3 (Bethesda)">
        <title>A chromosome-length genome assembly and annotation of blackberry (Rubus argutus, cv. 'Hillquist').</title>
        <authorList>
            <person name="Bruna T."/>
            <person name="Aryal R."/>
            <person name="Dudchenko O."/>
            <person name="Sargent D.J."/>
            <person name="Mead D."/>
            <person name="Buti M."/>
            <person name="Cavallini A."/>
            <person name="Hytonen T."/>
            <person name="Andres J."/>
            <person name="Pham M."/>
            <person name="Weisz D."/>
            <person name="Mascagni F."/>
            <person name="Usai G."/>
            <person name="Natali L."/>
            <person name="Bassil N."/>
            <person name="Fernandez G.E."/>
            <person name="Lomsadze A."/>
            <person name="Armour M."/>
            <person name="Olukolu B."/>
            <person name="Poorten T."/>
            <person name="Britton C."/>
            <person name="Davik J."/>
            <person name="Ashrafi H."/>
            <person name="Aiden E.L."/>
            <person name="Borodovsky M."/>
            <person name="Worthington M."/>
        </authorList>
    </citation>
    <scope>NUCLEOTIDE SEQUENCE [LARGE SCALE GENOMIC DNA]</scope>
    <source>
        <strain evidence="1">PI 553951</strain>
    </source>
</reference>
<comment type="caution">
    <text evidence="1">The sequence shown here is derived from an EMBL/GenBank/DDBJ whole genome shotgun (WGS) entry which is preliminary data.</text>
</comment>
<dbReference type="Proteomes" id="UP001457282">
    <property type="component" value="Unassembled WGS sequence"/>
</dbReference>